<organism evidence="10 11">
    <name type="scientific">Solanum commersonii</name>
    <name type="common">Commerson's wild potato</name>
    <name type="synonym">Commerson's nightshade</name>
    <dbReference type="NCBI Taxonomy" id="4109"/>
    <lineage>
        <taxon>Eukaryota</taxon>
        <taxon>Viridiplantae</taxon>
        <taxon>Streptophyta</taxon>
        <taxon>Embryophyta</taxon>
        <taxon>Tracheophyta</taxon>
        <taxon>Spermatophyta</taxon>
        <taxon>Magnoliopsida</taxon>
        <taxon>eudicotyledons</taxon>
        <taxon>Gunneridae</taxon>
        <taxon>Pentapetalae</taxon>
        <taxon>asterids</taxon>
        <taxon>lamiids</taxon>
        <taxon>Solanales</taxon>
        <taxon>Solanaceae</taxon>
        <taxon>Solanoideae</taxon>
        <taxon>Solaneae</taxon>
        <taxon>Solanum</taxon>
    </lineage>
</organism>
<evidence type="ECO:0000256" key="4">
    <source>
        <dbReference type="ARBA" id="ARBA00022692"/>
    </source>
</evidence>
<evidence type="ECO:0000256" key="8">
    <source>
        <dbReference type="SAM" id="MobiDB-lite"/>
    </source>
</evidence>
<feature type="compositionally biased region" description="Low complexity" evidence="8">
    <location>
        <begin position="69"/>
        <end position="79"/>
    </location>
</feature>
<dbReference type="InterPro" id="IPR040359">
    <property type="entry name" value="GDU"/>
</dbReference>
<dbReference type="GO" id="GO:0016020">
    <property type="term" value="C:membrane"/>
    <property type="evidence" value="ECO:0007669"/>
    <property type="project" value="UniProtKB-SubCell"/>
</dbReference>
<dbReference type="AlphaFoldDB" id="A0A9J5Y126"/>
<feature type="compositionally biased region" description="Polar residues" evidence="8">
    <location>
        <begin position="125"/>
        <end position="136"/>
    </location>
</feature>
<keyword evidence="11" id="KW-1185">Reference proteome</keyword>
<accession>A0A9J5Y126</accession>
<dbReference type="PANTHER" id="PTHR33228:SF77">
    <property type="entry name" value="PROTEIN GLUTAMINE DUMPER 2"/>
    <property type="match status" value="1"/>
</dbReference>
<dbReference type="Proteomes" id="UP000824120">
    <property type="component" value="Chromosome 7"/>
</dbReference>
<evidence type="ECO:0000256" key="7">
    <source>
        <dbReference type="ARBA" id="ARBA00023136"/>
    </source>
</evidence>
<reference evidence="10 11" key="1">
    <citation type="submission" date="2020-09" db="EMBL/GenBank/DDBJ databases">
        <title>De no assembly of potato wild relative species, Solanum commersonii.</title>
        <authorList>
            <person name="Cho K."/>
        </authorList>
    </citation>
    <scope>NUCLEOTIDE SEQUENCE [LARGE SCALE GENOMIC DNA]</scope>
    <source>
        <strain evidence="10">LZ3.2</strain>
        <tissue evidence="10">Leaf</tissue>
    </source>
</reference>
<evidence type="ECO:0000256" key="2">
    <source>
        <dbReference type="ARBA" id="ARBA00009977"/>
    </source>
</evidence>
<name>A0A9J5Y126_SOLCO</name>
<comment type="caution">
    <text evidence="10">The sequence shown here is derived from an EMBL/GenBank/DDBJ whole genome shotgun (WGS) entry which is preliminary data.</text>
</comment>
<evidence type="ECO:0000313" key="10">
    <source>
        <dbReference type="EMBL" id="KAG5593901.1"/>
    </source>
</evidence>
<feature type="compositionally biased region" description="Polar residues" evidence="8">
    <location>
        <begin position="174"/>
        <end position="193"/>
    </location>
</feature>
<dbReference type="OrthoDB" id="1930784at2759"/>
<dbReference type="PANTHER" id="PTHR33228">
    <property type="entry name" value="PROTEIN GLUTAMINE DUMPER 4-RELATED"/>
    <property type="match status" value="1"/>
</dbReference>
<evidence type="ECO:0000256" key="9">
    <source>
        <dbReference type="SAM" id="Phobius"/>
    </source>
</evidence>
<protein>
    <recommendedName>
        <fullName evidence="12">GDU1</fullName>
    </recommendedName>
</protein>
<keyword evidence="6 9" id="KW-1133">Transmembrane helix</keyword>
<dbReference type="EMBL" id="JACXVP010000007">
    <property type="protein sequence ID" value="KAG5593901.1"/>
    <property type="molecule type" value="Genomic_DNA"/>
</dbReference>
<comment type="subcellular location">
    <subcellularLocation>
        <location evidence="1">Membrane</location>
        <topology evidence="1">Single-pass membrane protein</topology>
    </subcellularLocation>
</comment>
<comment type="similarity">
    <text evidence="2">Belongs to the GLUTAMINE DUMPER 1 (TC 9.B.60) family.</text>
</comment>
<keyword evidence="7 9" id="KW-0472">Membrane</keyword>
<sequence>MTNLEASSSAIAPVGPPRSPWHSPVPYLFGGLAAMLGLIAFALLILACSYWKLSGNFEENQERDLEEGNNNNNNNNNSNGEDGKMVEPPILEENFLVIMAGQLKPTYIATPSLSSRASSFGSNSGCTASSESSTDISEAEEKEEEGNDVSGSSLENHEETPVGERVKEEERNEVSSSTSENDFVVNVTQMRIN</sequence>
<feature type="compositionally biased region" description="Acidic residues" evidence="8">
    <location>
        <begin position="137"/>
        <end position="147"/>
    </location>
</feature>
<dbReference type="GO" id="GO:0080143">
    <property type="term" value="P:regulation of amino acid export"/>
    <property type="evidence" value="ECO:0007669"/>
    <property type="project" value="InterPro"/>
</dbReference>
<evidence type="ECO:0000256" key="1">
    <source>
        <dbReference type="ARBA" id="ARBA00004167"/>
    </source>
</evidence>
<keyword evidence="3" id="KW-0813">Transport</keyword>
<feature type="region of interest" description="Disordered" evidence="8">
    <location>
        <begin position="114"/>
        <end position="193"/>
    </location>
</feature>
<dbReference type="GO" id="GO:0006865">
    <property type="term" value="P:amino acid transport"/>
    <property type="evidence" value="ECO:0007669"/>
    <property type="project" value="UniProtKB-KW"/>
</dbReference>
<evidence type="ECO:0000256" key="6">
    <source>
        <dbReference type="ARBA" id="ARBA00022989"/>
    </source>
</evidence>
<evidence type="ECO:0000256" key="5">
    <source>
        <dbReference type="ARBA" id="ARBA00022970"/>
    </source>
</evidence>
<evidence type="ECO:0000313" key="11">
    <source>
        <dbReference type="Proteomes" id="UP000824120"/>
    </source>
</evidence>
<feature type="compositionally biased region" description="Low complexity" evidence="8">
    <location>
        <begin position="114"/>
        <end position="124"/>
    </location>
</feature>
<evidence type="ECO:0000256" key="3">
    <source>
        <dbReference type="ARBA" id="ARBA00022448"/>
    </source>
</evidence>
<keyword evidence="4 9" id="KW-0812">Transmembrane</keyword>
<feature type="compositionally biased region" description="Basic and acidic residues" evidence="8">
    <location>
        <begin position="155"/>
        <end position="173"/>
    </location>
</feature>
<keyword evidence="5" id="KW-0029">Amino-acid transport</keyword>
<feature type="region of interest" description="Disordered" evidence="8">
    <location>
        <begin position="62"/>
        <end position="86"/>
    </location>
</feature>
<proteinExistence type="inferred from homology"/>
<feature type="transmembrane region" description="Helical" evidence="9">
    <location>
        <begin position="27"/>
        <end position="51"/>
    </location>
</feature>
<evidence type="ECO:0008006" key="12">
    <source>
        <dbReference type="Google" id="ProtNLM"/>
    </source>
</evidence>
<gene>
    <name evidence="10" type="ORF">H5410_035133</name>
</gene>